<dbReference type="EMBL" id="PYSW02000014">
    <property type="protein sequence ID" value="KAG2387011.1"/>
    <property type="molecule type" value="Genomic_DNA"/>
</dbReference>
<keyword evidence="3" id="KW-1185">Reference proteome</keyword>
<dbReference type="AlphaFoldDB" id="A0AA88KMZ1"/>
<evidence type="ECO:0000313" key="3">
    <source>
        <dbReference type="Proteomes" id="UP000816034"/>
    </source>
</evidence>
<dbReference type="GeneID" id="68094502"/>
<name>A0AA88KMZ1_NAELO</name>
<comment type="caution">
    <text evidence="2">The sequence shown here is derived from an EMBL/GenBank/DDBJ whole genome shotgun (WGS) entry which is preliminary data.</text>
</comment>
<gene>
    <name evidence="2" type="ORF">C9374_002046</name>
</gene>
<organism evidence="2 3">
    <name type="scientific">Naegleria lovaniensis</name>
    <name type="common">Amoeba</name>
    <dbReference type="NCBI Taxonomy" id="51637"/>
    <lineage>
        <taxon>Eukaryota</taxon>
        <taxon>Discoba</taxon>
        <taxon>Heterolobosea</taxon>
        <taxon>Tetramitia</taxon>
        <taxon>Eutetramitia</taxon>
        <taxon>Vahlkampfiidae</taxon>
        <taxon>Naegleria</taxon>
    </lineage>
</organism>
<sequence length="315" mass="37277">MQKQSFSSVLSPEDKNRVENLSSQILKTYSHKSTKTTPTVESLDELKKQYKSLPRLTKKQFENLPKEQREQYIKMLESIISKLSAMILFSTPSQSRSSTTFDEQSIILNDIVKGFNHIDKDFSFITLQAMQMAIERRREEEKQAIEEQRKILAQQVPITGLMKKLAFQLKCLKLKNNSEIFEKERENMRKMFKERMPIENNFASYFKVIPEICDTFTDYQWIRLLVALNFHEKNWLSFVENIQDFVLKSYKVEEFMLFMLMNGNENEYNHLNRSDHAHDPAMELMRRKPSTKRAKSIRSIRALRNDGLYCPISKS</sequence>
<reference evidence="2 3" key="1">
    <citation type="journal article" date="2018" name="BMC Genomics">
        <title>The genome of Naegleria lovaniensis, the basis for a comparative approach to unravel pathogenicity factors of the human pathogenic amoeba N. fowleri.</title>
        <authorList>
            <person name="Liechti N."/>
            <person name="Schurch N."/>
            <person name="Bruggmann R."/>
            <person name="Wittwer M."/>
        </authorList>
    </citation>
    <scope>NUCLEOTIDE SEQUENCE [LARGE SCALE GENOMIC DNA]</scope>
    <source>
        <strain evidence="2 3">ATCC 30569</strain>
    </source>
</reference>
<evidence type="ECO:0000313" key="2">
    <source>
        <dbReference type="EMBL" id="KAG2387011.1"/>
    </source>
</evidence>
<accession>A0AA88KMZ1</accession>
<evidence type="ECO:0000256" key="1">
    <source>
        <dbReference type="SAM" id="Coils"/>
    </source>
</evidence>
<keyword evidence="1" id="KW-0175">Coiled coil</keyword>
<feature type="coiled-coil region" evidence="1">
    <location>
        <begin position="127"/>
        <end position="155"/>
    </location>
</feature>
<protein>
    <submittedName>
        <fullName evidence="2">Uncharacterized protein</fullName>
    </submittedName>
</protein>
<proteinExistence type="predicted"/>
<dbReference type="RefSeq" id="XP_044551003.1">
    <property type="nucleotide sequence ID" value="XM_044691421.1"/>
</dbReference>
<dbReference type="Proteomes" id="UP000816034">
    <property type="component" value="Unassembled WGS sequence"/>
</dbReference>